<proteinExistence type="predicted"/>
<organism evidence="1 2">
    <name type="scientific">Collybia nuda</name>
    <dbReference type="NCBI Taxonomy" id="64659"/>
    <lineage>
        <taxon>Eukaryota</taxon>
        <taxon>Fungi</taxon>
        <taxon>Dikarya</taxon>
        <taxon>Basidiomycota</taxon>
        <taxon>Agaricomycotina</taxon>
        <taxon>Agaricomycetes</taxon>
        <taxon>Agaricomycetidae</taxon>
        <taxon>Agaricales</taxon>
        <taxon>Tricholomatineae</taxon>
        <taxon>Clitocybaceae</taxon>
        <taxon>Collybia</taxon>
    </lineage>
</organism>
<keyword evidence="2" id="KW-1185">Reference proteome</keyword>
<accession>A0A9P6CM17</accession>
<gene>
    <name evidence="1" type="ORF">BDZ94DRAFT_1249987</name>
</gene>
<reference evidence="1" key="1">
    <citation type="submission" date="2020-11" db="EMBL/GenBank/DDBJ databases">
        <authorList>
            <consortium name="DOE Joint Genome Institute"/>
            <person name="Ahrendt S."/>
            <person name="Riley R."/>
            <person name="Andreopoulos W."/>
            <person name="Labutti K."/>
            <person name="Pangilinan J."/>
            <person name="Ruiz-Duenas F.J."/>
            <person name="Barrasa J.M."/>
            <person name="Sanchez-Garcia M."/>
            <person name="Camarero S."/>
            <person name="Miyauchi S."/>
            <person name="Serrano A."/>
            <person name="Linde D."/>
            <person name="Babiker R."/>
            <person name="Drula E."/>
            <person name="Ayuso-Fernandez I."/>
            <person name="Pacheco R."/>
            <person name="Padilla G."/>
            <person name="Ferreira P."/>
            <person name="Barriuso J."/>
            <person name="Kellner H."/>
            <person name="Castanera R."/>
            <person name="Alfaro M."/>
            <person name="Ramirez L."/>
            <person name="Pisabarro A.G."/>
            <person name="Kuo A."/>
            <person name="Tritt A."/>
            <person name="Lipzen A."/>
            <person name="He G."/>
            <person name="Yan M."/>
            <person name="Ng V."/>
            <person name="Cullen D."/>
            <person name="Martin F."/>
            <person name="Rosso M.-N."/>
            <person name="Henrissat B."/>
            <person name="Hibbett D."/>
            <person name="Martinez A.T."/>
            <person name="Grigoriev I.V."/>
        </authorList>
    </citation>
    <scope>NUCLEOTIDE SEQUENCE</scope>
    <source>
        <strain evidence="1">CBS 247.69</strain>
    </source>
</reference>
<evidence type="ECO:0000313" key="2">
    <source>
        <dbReference type="Proteomes" id="UP000807353"/>
    </source>
</evidence>
<evidence type="ECO:0000313" key="1">
    <source>
        <dbReference type="EMBL" id="KAF9466870.1"/>
    </source>
</evidence>
<protein>
    <submittedName>
        <fullName evidence="1">Uncharacterized protein</fullName>
    </submittedName>
</protein>
<dbReference type="Proteomes" id="UP000807353">
    <property type="component" value="Unassembled WGS sequence"/>
</dbReference>
<dbReference type="AlphaFoldDB" id="A0A9P6CM17"/>
<comment type="caution">
    <text evidence="1">The sequence shown here is derived from an EMBL/GenBank/DDBJ whole genome shotgun (WGS) entry which is preliminary data.</text>
</comment>
<name>A0A9P6CM17_9AGAR</name>
<dbReference type="EMBL" id="MU150239">
    <property type="protein sequence ID" value="KAF9466870.1"/>
    <property type="molecule type" value="Genomic_DNA"/>
</dbReference>
<sequence length="196" mass="21909">MVSINSMVVLGKDGDPYVVEERIENTNAPVVQVSSSIITPHLALKHIRERDDDLHRALAEAGCQGTCVVQAGYNLEMLKKSGGMLQEIIVTIQDKGIPRTLIPELADIFFPFPGTLRMDSGIGISHAIPIMPPQDSLMGEVEYWRAVTSFGLCTGYDGCDGLPGGRPAFIKHVDFDLHKRQDHEREKVWWRLWKRS</sequence>